<gene>
    <name evidence="1" type="ORF">ECE50_013420</name>
</gene>
<comment type="caution">
    <text evidence="1">The sequence shown here is derived from an EMBL/GenBank/DDBJ whole genome shotgun (WGS) entry which is preliminary data.</text>
</comment>
<sequence>MKCHIKKIITAVLLSAVLYSCGKGEFAVPFTEFADVYFDADKTALRNNGAGVFIAARYNGHPIDWDVSGKKMKVIAGEGKFEFYDTRNGRVVAEKVIDVKAGGGQQYTLFQPTMEAPVSFIDPGAQDNESPAPAGQIKLKVANYAKELIPFAHLDIRVSISYFDADWNEVITEVGIIKDVQDAVDKATYHLLPDGVPDPVPEIGYNYIFEFLNGDTGEPLLNYGGTAYSNIALSPSGITPLPVRNVFTLYMVARETWGEAPPFIKKGATFYEIATSVLFAN</sequence>
<accession>A0A3S1AYH5</accession>
<dbReference type="EMBL" id="RIAR02000001">
    <property type="protein sequence ID" value="NSL87841.1"/>
    <property type="molecule type" value="Genomic_DNA"/>
</dbReference>
<dbReference type="PROSITE" id="PS51257">
    <property type="entry name" value="PROKAR_LIPOPROTEIN"/>
    <property type="match status" value="1"/>
</dbReference>
<keyword evidence="2" id="KW-1185">Reference proteome</keyword>
<organism evidence="1 2">
    <name type="scientific">Chitinophaga solisilvae</name>
    <dbReference type="NCBI Taxonomy" id="1233460"/>
    <lineage>
        <taxon>Bacteria</taxon>
        <taxon>Pseudomonadati</taxon>
        <taxon>Bacteroidota</taxon>
        <taxon>Chitinophagia</taxon>
        <taxon>Chitinophagales</taxon>
        <taxon>Chitinophagaceae</taxon>
        <taxon>Chitinophaga</taxon>
    </lineage>
</organism>
<dbReference type="Proteomes" id="UP000281028">
    <property type="component" value="Unassembled WGS sequence"/>
</dbReference>
<evidence type="ECO:0000313" key="2">
    <source>
        <dbReference type="Proteomes" id="UP000281028"/>
    </source>
</evidence>
<dbReference type="AlphaFoldDB" id="A0A3S1AYH5"/>
<dbReference type="OrthoDB" id="699667at2"/>
<evidence type="ECO:0000313" key="1">
    <source>
        <dbReference type="EMBL" id="NSL87841.1"/>
    </source>
</evidence>
<proteinExistence type="predicted"/>
<protein>
    <submittedName>
        <fullName evidence="1">Uncharacterized protein</fullName>
    </submittedName>
</protein>
<reference evidence="1" key="1">
    <citation type="submission" date="2020-05" db="EMBL/GenBank/DDBJ databases">
        <title>Chitinophaga laudate sp. nov., isolated from a tropical peat swamp.</title>
        <authorList>
            <person name="Goh C.B.S."/>
            <person name="Lee M.S."/>
            <person name="Parimannan S."/>
            <person name="Pasbakhsh P."/>
            <person name="Yule C.M."/>
            <person name="Rajandas H."/>
            <person name="Loke S."/>
            <person name="Croft L."/>
            <person name="Tan J.B.L."/>
        </authorList>
    </citation>
    <scope>NUCLEOTIDE SEQUENCE</scope>
    <source>
        <strain evidence="1">Mgbs1</strain>
    </source>
</reference>
<name>A0A3S1AYH5_9BACT</name>